<proteinExistence type="predicted"/>
<dbReference type="InterPro" id="IPR029044">
    <property type="entry name" value="Nucleotide-diphossugar_trans"/>
</dbReference>
<dbReference type="Proteomes" id="UP000198427">
    <property type="component" value="Unassembled WGS sequence"/>
</dbReference>
<evidence type="ECO:0000259" key="1">
    <source>
        <dbReference type="Pfam" id="PF00535"/>
    </source>
</evidence>
<dbReference type="OrthoDB" id="8936324at2"/>
<reference evidence="2 3" key="1">
    <citation type="submission" date="2017-06" db="EMBL/GenBank/DDBJ databases">
        <authorList>
            <person name="Varghese N."/>
            <person name="Submissions S."/>
        </authorList>
    </citation>
    <scope>NUCLEOTIDE SEQUENCE [LARGE SCALE GENOMIC DNA]</scope>
    <source>
        <strain evidence="2 3">DSM 26989</strain>
    </source>
</reference>
<dbReference type="PANTHER" id="PTHR43179:SF7">
    <property type="entry name" value="RHAMNOSYLTRANSFERASE WBBL"/>
    <property type="match status" value="1"/>
</dbReference>
<dbReference type="RefSeq" id="WP_089365669.1">
    <property type="nucleotide sequence ID" value="NZ_CP023863.1"/>
</dbReference>
<sequence length="296" mass="34457">MDNTVKPLFSILIPTWNNLSFLKLCIESIRKNSCYEHEILVHINDGSDGTREWVEQQGLKYTASDENVGVCFALNRLRPLVSTDYILYMNDDMYVCPEWDKALFEEIQQLPDNIFFFSSTLIQPRPFYDKSVIAPANYGESVDDFDESRLLKEYATLPHGDWKGSTWPPNIVHRDVWDLVGGYSIEFSPGMYSDPDFSAKLWKAGVRLFKGIDRSRVYHFEARSTHRIVKNDGSTQFLRKWGITSSSFLRDILQRGEPYNEVKDMSARLKADLFRSKIKKVLTVLRDVRIKNIWED</sequence>
<dbReference type="SUPFAM" id="SSF53448">
    <property type="entry name" value="Nucleotide-diphospho-sugar transferases"/>
    <property type="match status" value="1"/>
</dbReference>
<feature type="domain" description="Glycosyltransferase 2-like" evidence="1">
    <location>
        <begin position="10"/>
        <end position="132"/>
    </location>
</feature>
<keyword evidence="3" id="KW-1185">Reference proteome</keyword>
<dbReference type="PANTHER" id="PTHR43179">
    <property type="entry name" value="RHAMNOSYLTRANSFERASE WBBL"/>
    <property type="match status" value="1"/>
</dbReference>
<dbReference type="GeneID" id="94029421"/>
<evidence type="ECO:0000313" key="2">
    <source>
        <dbReference type="EMBL" id="SNR71334.1"/>
    </source>
</evidence>
<evidence type="ECO:0000313" key="3">
    <source>
        <dbReference type="Proteomes" id="UP000198427"/>
    </source>
</evidence>
<dbReference type="Pfam" id="PF00535">
    <property type="entry name" value="Glycos_transf_2"/>
    <property type="match status" value="1"/>
</dbReference>
<comment type="caution">
    <text evidence="2">The sequence shown here is derived from an EMBL/GenBank/DDBJ whole genome shotgun (WGS) entry which is preliminary data.</text>
</comment>
<dbReference type="AlphaFoldDB" id="A0A2K9HBT8"/>
<protein>
    <submittedName>
        <fullName evidence="2">Glycosyltransferase, GT2 family</fullName>
    </submittedName>
</protein>
<name>A0A2K9HBT8_9BACT</name>
<dbReference type="EMBL" id="FZNZ01000006">
    <property type="protein sequence ID" value="SNR71334.1"/>
    <property type="molecule type" value="Genomic_DNA"/>
</dbReference>
<gene>
    <name evidence="2" type="ORF">SAMN06265364_10634</name>
</gene>
<accession>A0A2K9HBT8</accession>
<organism evidence="2 3">
    <name type="scientific">Prevotella jejuni</name>
    <dbReference type="NCBI Taxonomy" id="1177574"/>
    <lineage>
        <taxon>Bacteria</taxon>
        <taxon>Pseudomonadati</taxon>
        <taxon>Bacteroidota</taxon>
        <taxon>Bacteroidia</taxon>
        <taxon>Bacteroidales</taxon>
        <taxon>Prevotellaceae</taxon>
        <taxon>Prevotella</taxon>
    </lineage>
</organism>
<dbReference type="Gene3D" id="3.90.550.10">
    <property type="entry name" value="Spore Coat Polysaccharide Biosynthesis Protein SpsA, Chain A"/>
    <property type="match status" value="1"/>
</dbReference>
<dbReference type="KEGG" id="pje:CRM71_08440"/>
<dbReference type="CDD" id="cd00761">
    <property type="entry name" value="Glyco_tranf_GTA_type"/>
    <property type="match status" value="1"/>
</dbReference>
<dbReference type="InterPro" id="IPR001173">
    <property type="entry name" value="Glyco_trans_2-like"/>
</dbReference>